<dbReference type="EMBL" id="ATLV01021905">
    <property type="status" value="NOT_ANNOTATED_CDS"/>
    <property type="molecule type" value="Genomic_DNA"/>
</dbReference>
<feature type="region of interest" description="Disordered" evidence="1">
    <location>
        <begin position="49"/>
        <end position="109"/>
    </location>
</feature>
<gene>
    <name evidence="2" type="ORF">ZHAS_00015012</name>
</gene>
<proteinExistence type="predicted"/>
<organism evidence="2">
    <name type="scientific">Anopheles sinensis</name>
    <name type="common">Mosquito</name>
    <dbReference type="NCBI Taxonomy" id="74873"/>
    <lineage>
        <taxon>Eukaryota</taxon>
        <taxon>Metazoa</taxon>
        <taxon>Ecdysozoa</taxon>
        <taxon>Arthropoda</taxon>
        <taxon>Hexapoda</taxon>
        <taxon>Insecta</taxon>
        <taxon>Pterygota</taxon>
        <taxon>Neoptera</taxon>
        <taxon>Endopterygota</taxon>
        <taxon>Diptera</taxon>
        <taxon>Nematocera</taxon>
        <taxon>Culicoidea</taxon>
        <taxon>Culicidae</taxon>
        <taxon>Anophelinae</taxon>
        <taxon>Anopheles</taxon>
    </lineage>
</organism>
<name>A0A084W9T2_ANOSI</name>
<dbReference type="AlphaFoldDB" id="A0A084W9T2"/>
<dbReference type="Proteomes" id="UP000030765">
    <property type="component" value="Unassembled WGS sequence"/>
</dbReference>
<dbReference type="EnsemblMetazoa" id="ASIC015012-RA">
    <property type="protein sequence ID" value="ASIC015012-PA"/>
    <property type="gene ID" value="ASIC015012"/>
</dbReference>
<sequence>MEAVRSSFPNDTRQGVKIFCKIDQRLECPWDAIVDGRRWWKRSVRWEETTKSFDDDPCRPEKGSSAGCHAKSFTNHRAQVPVNEDTVSNQQGSTGPNAVGEGVGNPPSR</sequence>
<evidence type="ECO:0000313" key="4">
    <source>
        <dbReference type="Proteomes" id="UP000030765"/>
    </source>
</evidence>
<dbReference type="VEuPathDB" id="VectorBase:ASIC015012"/>
<reference evidence="2 4" key="1">
    <citation type="journal article" date="2014" name="BMC Genomics">
        <title>Genome sequence of Anopheles sinensis provides insight into genetics basis of mosquito competence for malaria parasites.</title>
        <authorList>
            <person name="Zhou D."/>
            <person name="Zhang D."/>
            <person name="Ding G."/>
            <person name="Shi L."/>
            <person name="Hou Q."/>
            <person name="Ye Y."/>
            <person name="Xu Y."/>
            <person name="Zhou H."/>
            <person name="Xiong C."/>
            <person name="Li S."/>
            <person name="Yu J."/>
            <person name="Hong S."/>
            <person name="Yu X."/>
            <person name="Zou P."/>
            <person name="Chen C."/>
            <person name="Chang X."/>
            <person name="Wang W."/>
            <person name="Lv Y."/>
            <person name="Sun Y."/>
            <person name="Ma L."/>
            <person name="Shen B."/>
            <person name="Zhu C."/>
        </authorList>
    </citation>
    <scope>NUCLEOTIDE SEQUENCE [LARGE SCALE GENOMIC DNA]</scope>
</reference>
<protein>
    <submittedName>
        <fullName evidence="2 3">Uncharacterized protein</fullName>
    </submittedName>
</protein>
<evidence type="ECO:0000313" key="2">
    <source>
        <dbReference type="EMBL" id="KFB46976.1"/>
    </source>
</evidence>
<evidence type="ECO:0000256" key="1">
    <source>
        <dbReference type="SAM" id="MobiDB-lite"/>
    </source>
</evidence>
<dbReference type="EMBL" id="KE525325">
    <property type="protein sequence ID" value="KFB46976.1"/>
    <property type="molecule type" value="Genomic_DNA"/>
</dbReference>
<feature type="compositionally biased region" description="Basic and acidic residues" evidence="1">
    <location>
        <begin position="49"/>
        <end position="62"/>
    </location>
</feature>
<accession>A0A084W9T2</accession>
<evidence type="ECO:0000313" key="3">
    <source>
        <dbReference type="EnsemblMetazoa" id="ASIC015012-PA"/>
    </source>
</evidence>
<reference evidence="3" key="2">
    <citation type="submission" date="2020-05" db="UniProtKB">
        <authorList>
            <consortium name="EnsemblMetazoa"/>
        </authorList>
    </citation>
    <scope>IDENTIFICATION</scope>
</reference>
<keyword evidence="4" id="KW-1185">Reference proteome</keyword>
<feature type="compositionally biased region" description="Polar residues" evidence="1">
    <location>
        <begin position="85"/>
        <end position="96"/>
    </location>
</feature>